<proteinExistence type="predicted"/>
<name>A0ABX0QR39_9BACT</name>
<accession>A0ABX0QR39</accession>
<dbReference type="Pfam" id="PF07715">
    <property type="entry name" value="Plug"/>
    <property type="match status" value="1"/>
</dbReference>
<dbReference type="SUPFAM" id="SSF56935">
    <property type="entry name" value="Porins"/>
    <property type="match status" value="1"/>
</dbReference>
<dbReference type="SUPFAM" id="SSF49464">
    <property type="entry name" value="Carboxypeptidase regulatory domain-like"/>
    <property type="match status" value="1"/>
</dbReference>
<dbReference type="InterPro" id="IPR008969">
    <property type="entry name" value="CarboxyPept-like_regulatory"/>
</dbReference>
<evidence type="ECO:0000256" key="3">
    <source>
        <dbReference type="ARBA" id="ARBA00023237"/>
    </source>
</evidence>
<dbReference type="Pfam" id="PF14905">
    <property type="entry name" value="OMP_b-brl_3"/>
    <property type="match status" value="1"/>
</dbReference>
<feature type="compositionally biased region" description="Basic and acidic residues" evidence="4">
    <location>
        <begin position="802"/>
        <end position="813"/>
    </location>
</feature>
<dbReference type="EMBL" id="WAEL01000013">
    <property type="protein sequence ID" value="NID13620.1"/>
    <property type="molecule type" value="Genomic_DNA"/>
</dbReference>
<feature type="region of interest" description="Disordered" evidence="4">
    <location>
        <begin position="791"/>
        <end position="813"/>
    </location>
</feature>
<comment type="caution">
    <text evidence="7">The sequence shown here is derived from an EMBL/GenBank/DDBJ whole genome shotgun (WGS) entry which is preliminary data.</text>
</comment>
<evidence type="ECO:0000313" key="8">
    <source>
        <dbReference type="Proteomes" id="UP000606008"/>
    </source>
</evidence>
<dbReference type="InterPro" id="IPR037066">
    <property type="entry name" value="Plug_dom_sf"/>
</dbReference>
<dbReference type="Gene3D" id="2.170.130.10">
    <property type="entry name" value="TonB-dependent receptor, plug domain"/>
    <property type="match status" value="1"/>
</dbReference>
<reference evidence="8" key="1">
    <citation type="submission" date="2019-09" db="EMBL/GenBank/DDBJ databases">
        <authorList>
            <person name="Jung D.-H."/>
        </authorList>
    </citation>
    <scope>NUCLEOTIDE SEQUENCE [LARGE SCALE GENOMIC DNA]</scope>
    <source>
        <strain evidence="8">JA-25</strain>
    </source>
</reference>
<dbReference type="Proteomes" id="UP000606008">
    <property type="component" value="Unassembled WGS sequence"/>
</dbReference>
<keyword evidence="8" id="KW-1185">Reference proteome</keyword>
<dbReference type="InterPro" id="IPR012910">
    <property type="entry name" value="Plug_dom"/>
</dbReference>
<protein>
    <submittedName>
        <fullName evidence="7">TonB-dependent receptor</fullName>
    </submittedName>
</protein>
<dbReference type="PANTHER" id="PTHR40980">
    <property type="entry name" value="PLUG DOMAIN-CONTAINING PROTEIN"/>
    <property type="match status" value="1"/>
</dbReference>
<gene>
    <name evidence="7" type="ORF">F7231_25860</name>
</gene>
<comment type="subcellular location">
    <subcellularLocation>
        <location evidence="1">Cell outer membrane</location>
    </subcellularLocation>
</comment>
<reference evidence="8" key="2">
    <citation type="submission" date="2023-07" db="EMBL/GenBank/DDBJ databases">
        <authorList>
            <person name="Jung D.-H."/>
        </authorList>
    </citation>
    <scope>NUCLEOTIDE SEQUENCE [LARGE SCALE GENOMIC DNA]</scope>
    <source>
        <strain evidence="8">JA-25</strain>
    </source>
</reference>
<keyword evidence="7" id="KW-0675">Receptor</keyword>
<organism evidence="7 8">
    <name type="scientific">Fibrivirga algicola</name>
    <dbReference type="NCBI Taxonomy" id="2950420"/>
    <lineage>
        <taxon>Bacteria</taxon>
        <taxon>Pseudomonadati</taxon>
        <taxon>Bacteroidota</taxon>
        <taxon>Cytophagia</taxon>
        <taxon>Cytophagales</taxon>
        <taxon>Spirosomataceae</taxon>
        <taxon>Fibrivirga</taxon>
    </lineage>
</organism>
<evidence type="ECO:0000259" key="5">
    <source>
        <dbReference type="Pfam" id="PF07715"/>
    </source>
</evidence>
<dbReference type="PANTHER" id="PTHR40980:SF4">
    <property type="entry name" value="TONB-DEPENDENT RECEPTOR-LIKE BETA-BARREL DOMAIN-CONTAINING PROTEIN"/>
    <property type="match status" value="1"/>
</dbReference>
<feature type="domain" description="TonB-dependent receptor plug" evidence="5">
    <location>
        <begin position="147"/>
        <end position="215"/>
    </location>
</feature>
<evidence type="ECO:0000256" key="1">
    <source>
        <dbReference type="ARBA" id="ARBA00004442"/>
    </source>
</evidence>
<keyword evidence="3" id="KW-0998">Cell outer membrane</keyword>
<dbReference type="RefSeq" id="WP_166694144.1">
    <property type="nucleotide sequence ID" value="NZ_WAEL01000013.1"/>
</dbReference>
<dbReference type="InterPro" id="IPR036942">
    <property type="entry name" value="Beta-barrel_TonB_sf"/>
</dbReference>
<evidence type="ECO:0000256" key="2">
    <source>
        <dbReference type="ARBA" id="ARBA00023136"/>
    </source>
</evidence>
<evidence type="ECO:0000256" key="4">
    <source>
        <dbReference type="SAM" id="MobiDB-lite"/>
    </source>
</evidence>
<dbReference type="InterPro" id="IPR041700">
    <property type="entry name" value="OMP_b-brl_3"/>
</dbReference>
<feature type="domain" description="Outer membrane protein beta-barrel" evidence="6">
    <location>
        <begin position="372"/>
        <end position="786"/>
    </location>
</feature>
<dbReference type="Gene3D" id="2.40.170.20">
    <property type="entry name" value="TonB-dependent receptor, beta-barrel domain"/>
    <property type="match status" value="1"/>
</dbReference>
<sequence>MNLRFLLLLSVFVLSLCPAWGQLTGRVLDAGTQQAMPFTSVAIWQKTGRDSTLLGGSQTDTSGRFVVNNLPTSPVWANISFVGYQAIHQRVALSGTPGRADLGTVMLRADARLLNEVKITGEKADLTMNAEKRVFNVGKNLTSLGGTAESLLRNVPSINMDEGGNPSLRGMATTIYVNGKPTQLTLSQIPANQIESVEVITNPSARYDASTSGGIVNLILKKNREPGYNGTASVGLGINHRYDATANIDWHEGKWNVTALYSLNATQNPLTGYVNRVNRLAGSGTPTSYFDQNTLINLNNRFQNSRVVVDYAADKRNVFSLAGTLAGGAFNTVSAQQYAYRDGTGNRMGYGSRNLDPQNNFTNLGAEFEWKHSFARKGQEISLMTSLTRNRVSNAANWLTTSYNADGTSQPTYPERDRIDGRIIGNQYLFQLDYVHPVSDSAKWEFGVRSFTYNRDTQYFFNQLLEGNSDYVLLPTYSQNADIREMVNAAYALYTRQLRNGINLQAGLRLEQSSLHGLSRIDGTRFGYDYPSQTGQNIFQSFFPSFSATKMLNETSELGLSLSRKVGRPNFRHVFVGIQANDRQNITIGNPAVRPEFVNTAELTYTKTKGSLQWLATAYYIYEDHTIKPFTQPSATDSTILVTTFINVTADIQYGLDQTLKLDLSHRLSLTGNVNLRNFSIQSETLQNQLWVYNAKLNLTYRFPANITAQVGAFRDSRGVSLQGYRQAVNSMDVALRKSFMQNRASVVFTVNDVFNSRRFITTYEQPTIFQSSMNRREVRFYKVTLQLPLGSPGAAARRSNRKLDRPDVDFSN</sequence>
<keyword evidence="2" id="KW-0472">Membrane</keyword>
<evidence type="ECO:0000259" key="6">
    <source>
        <dbReference type="Pfam" id="PF14905"/>
    </source>
</evidence>
<evidence type="ECO:0000313" key="7">
    <source>
        <dbReference type="EMBL" id="NID13620.1"/>
    </source>
</evidence>